<protein>
    <submittedName>
        <fullName evidence="1">Uncharacterized protein</fullName>
    </submittedName>
</protein>
<dbReference type="Proteomes" id="UP001519460">
    <property type="component" value="Unassembled WGS sequence"/>
</dbReference>
<dbReference type="AlphaFoldDB" id="A0ABD0LVI6"/>
<keyword evidence="2" id="KW-1185">Reference proteome</keyword>
<evidence type="ECO:0000313" key="1">
    <source>
        <dbReference type="EMBL" id="KAK7503500.1"/>
    </source>
</evidence>
<gene>
    <name evidence="1" type="ORF">BaRGS_00005421</name>
</gene>
<reference evidence="1 2" key="1">
    <citation type="journal article" date="2023" name="Sci. Data">
        <title>Genome assembly of the Korean intertidal mud-creeper Batillaria attramentaria.</title>
        <authorList>
            <person name="Patra A.K."/>
            <person name="Ho P.T."/>
            <person name="Jun S."/>
            <person name="Lee S.J."/>
            <person name="Kim Y."/>
            <person name="Won Y.J."/>
        </authorList>
    </citation>
    <scope>NUCLEOTIDE SEQUENCE [LARGE SCALE GENOMIC DNA]</scope>
    <source>
        <strain evidence="1">Wonlab-2016</strain>
    </source>
</reference>
<evidence type="ECO:0000313" key="2">
    <source>
        <dbReference type="Proteomes" id="UP001519460"/>
    </source>
</evidence>
<sequence length="109" mass="11951">MLFYNADISTVWGGQSGTICWGVQVGGGGVGGKETLTQFATQMKLSISLVWDARKKKKVQFKQASLILDALQDLPTFFSEDTLNTHFLCVTQSVNDAHVRILASISWTP</sequence>
<comment type="caution">
    <text evidence="1">The sequence shown here is derived from an EMBL/GenBank/DDBJ whole genome shotgun (WGS) entry which is preliminary data.</text>
</comment>
<name>A0ABD0LVI6_9CAEN</name>
<dbReference type="EMBL" id="JACVVK020000020">
    <property type="protein sequence ID" value="KAK7503500.1"/>
    <property type="molecule type" value="Genomic_DNA"/>
</dbReference>
<accession>A0ABD0LVI6</accession>
<proteinExistence type="predicted"/>
<organism evidence="1 2">
    <name type="scientific">Batillaria attramentaria</name>
    <dbReference type="NCBI Taxonomy" id="370345"/>
    <lineage>
        <taxon>Eukaryota</taxon>
        <taxon>Metazoa</taxon>
        <taxon>Spiralia</taxon>
        <taxon>Lophotrochozoa</taxon>
        <taxon>Mollusca</taxon>
        <taxon>Gastropoda</taxon>
        <taxon>Caenogastropoda</taxon>
        <taxon>Sorbeoconcha</taxon>
        <taxon>Cerithioidea</taxon>
        <taxon>Batillariidae</taxon>
        <taxon>Batillaria</taxon>
    </lineage>
</organism>